<comment type="caution">
    <text evidence="10">The sequence shown here is derived from an EMBL/GenBank/DDBJ whole genome shotgun (WGS) entry which is preliminary data.</text>
</comment>
<evidence type="ECO:0000256" key="8">
    <source>
        <dbReference type="SAM" id="Phobius"/>
    </source>
</evidence>
<evidence type="ECO:0000313" key="10">
    <source>
        <dbReference type="EMBL" id="PIP04484.1"/>
    </source>
</evidence>
<protein>
    <recommendedName>
        <fullName evidence="9">ArnT-like N-terminal domain-containing protein</fullName>
    </recommendedName>
</protein>
<keyword evidence="6 8" id="KW-1133">Transmembrane helix</keyword>
<dbReference type="Proteomes" id="UP000231388">
    <property type="component" value="Unassembled WGS sequence"/>
</dbReference>
<evidence type="ECO:0000256" key="4">
    <source>
        <dbReference type="ARBA" id="ARBA00022679"/>
    </source>
</evidence>
<sequence>MKKMDKSTIFISLLFLATRLPLLGRDIINVDAPAWNYRATQFYAYLKNFNFLETYRIYHPGVTLMWISGFGIELYNQIYKLFNGIRASYYDYNLFPYLHFSQKFPLVLVDLGLILLCYKLLKNLADQKTTLFFIALFVLEPFVVANTRVLHLDGLMLLFMLLSILFILNYLINKKPWYFLALASAFAGMAILTKVSAVFIVLFNILILFVFRVMEEKSVKEFARKFFGDLAVFVLGASLVILIIFPAMWISPLEIIRKIVIDGVIGTGQSGQPQTFLGENGNDPGMLFYIYTIAFRLSPLALVGFSISLIILSQKFIKNPKIFVKENKTLLTFVLFGVLYFIQMAISSKKIDRYILPSLMSLCFFLAVGLSSLVKKRLNLLMGILVAQFLFLSYPIFPDYFNYANPILGGLKTSLKVFGPMDWGAGYYEVANFLNKYPHTSEASYLAAFNNESIKPYFKGRVEQIDEANFSEMQYIILPPSDDYRIEISQMPNFELIKTIKYDSVDYWFIYENKNLF</sequence>
<feature type="transmembrane region" description="Helical" evidence="8">
    <location>
        <begin position="288"/>
        <end position="310"/>
    </location>
</feature>
<proteinExistence type="predicted"/>
<dbReference type="GO" id="GO:0005886">
    <property type="term" value="C:plasma membrane"/>
    <property type="evidence" value="ECO:0007669"/>
    <property type="project" value="UniProtKB-SubCell"/>
</dbReference>
<dbReference type="AlphaFoldDB" id="A0A2G9XBZ7"/>
<keyword evidence="5 8" id="KW-0812">Transmembrane</keyword>
<evidence type="ECO:0000256" key="3">
    <source>
        <dbReference type="ARBA" id="ARBA00022676"/>
    </source>
</evidence>
<evidence type="ECO:0000256" key="6">
    <source>
        <dbReference type="ARBA" id="ARBA00022989"/>
    </source>
</evidence>
<feature type="transmembrane region" description="Helical" evidence="8">
    <location>
        <begin position="127"/>
        <end position="145"/>
    </location>
</feature>
<dbReference type="PANTHER" id="PTHR33908:SF11">
    <property type="entry name" value="MEMBRANE PROTEIN"/>
    <property type="match status" value="1"/>
</dbReference>
<dbReference type="InterPro" id="IPR050297">
    <property type="entry name" value="LipidA_mod_glycosyltrf_83"/>
</dbReference>
<dbReference type="EMBL" id="PCQY01000028">
    <property type="protein sequence ID" value="PIP04484.1"/>
    <property type="molecule type" value="Genomic_DNA"/>
</dbReference>
<dbReference type="PANTHER" id="PTHR33908">
    <property type="entry name" value="MANNOSYLTRANSFERASE YKCB-RELATED"/>
    <property type="match status" value="1"/>
</dbReference>
<reference evidence="10 11" key="1">
    <citation type="submission" date="2017-09" db="EMBL/GenBank/DDBJ databases">
        <title>Depth-based differentiation of microbial function through sediment-hosted aquifers and enrichment of novel symbionts in the deep terrestrial subsurface.</title>
        <authorList>
            <person name="Probst A.J."/>
            <person name="Ladd B."/>
            <person name="Jarett J.K."/>
            <person name="Geller-Mcgrath D.E."/>
            <person name="Sieber C.M."/>
            <person name="Emerson J.B."/>
            <person name="Anantharaman K."/>
            <person name="Thomas B.C."/>
            <person name="Malmstrom R."/>
            <person name="Stieglmeier M."/>
            <person name="Klingl A."/>
            <person name="Woyke T."/>
            <person name="Ryan C.M."/>
            <person name="Banfield J.F."/>
        </authorList>
    </citation>
    <scope>NUCLEOTIDE SEQUENCE [LARGE SCALE GENOMIC DNA]</scope>
    <source>
        <strain evidence="10">CG23_combo_of_CG06-09_8_20_14_all_40_14</strain>
    </source>
</reference>
<feature type="transmembrane region" description="Helical" evidence="8">
    <location>
        <begin position="330"/>
        <end position="348"/>
    </location>
</feature>
<keyword evidence="7 8" id="KW-0472">Membrane</keyword>
<feature type="transmembrane region" description="Helical" evidence="8">
    <location>
        <begin position="104"/>
        <end position="121"/>
    </location>
</feature>
<evidence type="ECO:0000256" key="5">
    <source>
        <dbReference type="ARBA" id="ARBA00022692"/>
    </source>
</evidence>
<evidence type="ECO:0000259" key="9">
    <source>
        <dbReference type="Pfam" id="PF02366"/>
    </source>
</evidence>
<keyword evidence="3" id="KW-0328">Glycosyltransferase</keyword>
<keyword evidence="2" id="KW-1003">Cell membrane</keyword>
<dbReference type="InterPro" id="IPR003342">
    <property type="entry name" value="ArnT-like_N"/>
</dbReference>
<accession>A0A2G9XBZ7</accession>
<keyword evidence="4" id="KW-0808">Transferase</keyword>
<feature type="transmembrane region" description="Helical" evidence="8">
    <location>
        <begin position="230"/>
        <end position="250"/>
    </location>
</feature>
<comment type="subcellular location">
    <subcellularLocation>
        <location evidence="1">Cell membrane</location>
        <topology evidence="1">Multi-pass membrane protein</topology>
    </subcellularLocation>
</comment>
<evidence type="ECO:0000256" key="2">
    <source>
        <dbReference type="ARBA" id="ARBA00022475"/>
    </source>
</evidence>
<gene>
    <name evidence="10" type="ORF">COX53_02305</name>
</gene>
<feature type="transmembrane region" description="Helical" evidence="8">
    <location>
        <begin position="380"/>
        <end position="397"/>
    </location>
</feature>
<feature type="transmembrane region" description="Helical" evidence="8">
    <location>
        <begin position="178"/>
        <end position="209"/>
    </location>
</feature>
<dbReference type="Pfam" id="PF02366">
    <property type="entry name" value="PMT"/>
    <property type="match status" value="1"/>
</dbReference>
<dbReference type="GO" id="GO:0009103">
    <property type="term" value="P:lipopolysaccharide biosynthetic process"/>
    <property type="evidence" value="ECO:0007669"/>
    <property type="project" value="UniProtKB-ARBA"/>
</dbReference>
<name>A0A2G9XBZ7_UNCKA</name>
<feature type="transmembrane region" description="Helical" evidence="8">
    <location>
        <begin position="152"/>
        <end position="172"/>
    </location>
</feature>
<evidence type="ECO:0000313" key="11">
    <source>
        <dbReference type="Proteomes" id="UP000231388"/>
    </source>
</evidence>
<organism evidence="10 11">
    <name type="scientific">candidate division WWE3 bacterium CG23_combo_of_CG06-09_8_20_14_all_40_14</name>
    <dbReference type="NCBI Taxonomy" id="1975095"/>
    <lineage>
        <taxon>Bacteria</taxon>
        <taxon>Katanobacteria</taxon>
    </lineage>
</organism>
<feature type="transmembrane region" description="Helical" evidence="8">
    <location>
        <begin position="354"/>
        <end position="373"/>
    </location>
</feature>
<evidence type="ECO:0000256" key="7">
    <source>
        <dbReference type="ARBA" id="ARBA00023136"/>
    </source>
</evidence>
<evidence type="ECO:0000256" key="1">
    <source>
        <dbReference type="ARBA" id="ARBA00004651"/>
    </source>
</evidence>
<dbReference type="GO" id="GO:0016763">
    <property type="term" value="F:pentosyltransferase activity"/>
    <property type="evidence" value="ECO:0007669"/>
    <property type="project" value="TreeGrafter"/>
</dbReference>
<feature type="domain" description="ArnT-like N-terminal" evidence="9">
    <location>
        <begin position="109"/>
        <end position="249"/>
    </location>
</feature>